<sequence>MTMDRFLAPHTPEAVAYFHVSQNSADIHSHHLDHFDENLVACSASYDAFERYLSGVDLFILPRTRSELESILRRYSYDSIHNAISSSRTTLQPGGYGRVCHLAEQSIRNVLNTNDNAVILLSMHVPNSSANNHERNERPTHTIITK</sequence>
<dbReference type="EMBL" id="MU806398">
    <property type="protein sequence ID" value="KAJ3835579.1"/>
    <property type="molecule type" value="Genomic_DNA"/>
</dbReference>
<dbReference type="Proteomes" id="UP001163846">
    <property type="component" value="Unassembled WGS sequence"/>
</dbReference>
<protein>
    <submittedName>
        <fullName evidence="1">Uncharacterized protein</fullName>
    </submittedName>
</protein>
<keyword evidence="2" id="KW-1185">Reference proteome</keyword>
<name>A0AA38P3E9_9AGAR</name>
<comment type="caution">
    <text evidence="1">The sequence shown here is derived from an EMBL/GenBank/DDBJ whole genome shotgun (WGS) entry which is preliminary data.</text>
</comment>
<accession>A0AA38P3E9</accession>
<organism evidence="1 2">
    <name type="scientific">Lentinula raphanica</name>
    <dbReference type="NCBI Taxonomy" id="153919"/>
    <lineage>
        <taxon>Eukaryota</taxon>
        <taxon>Fungi</taxon>
        <taxon>Dikarya</taxon>
        <taxon>Basidiomycota</taxon>
        <taxon>Agaricomycotina</taxon>
        <taxon>Agaricomycetes</taxon>
        <taxon>Agaricomycetidae</taxon>
        <taxon>Agaricales</taxon>
        <taxon>Marasmiineae</taxon>
        <taxon>Omphalotaceae</taxon>
        <taxon>Lentinula</taxon>
    </lineage>
</organism>
<proteinExistence type="predicted"/>
<dbReference type="AlphaFoldDB" id="A0AA38P3E9"/>
<gene>
    <name evidence="1" type="ORF">F5878DRAFT_566958</name>
</gene>
<reference evidence="1" key="1">
    <citation type="submission" date="2022-08" db="EMBL/GenBank/DDBJ databases">
        <authorList>
            <consortium name="DOE Joint Genome Institute"/>
            <person name="Min B."/>
            <person name="Riley R."/>
            <person name="Sierra-Patev S."/>
            <person name="Naranjo-Ortiz M."/>
            <person name="Looney B."/>
            <person name="Konkel Z."/>
            <person name="Slot J.C."/>
            <person name="Sakamoto Y."/>
            <person name="Steenwyk J.L."/>
            <person name="Rokas A."/>
            <person name="Carro J."/>
            <person name="Camarero S."/>
            <person name="Ferreira P."/>
            <person name="Molpeceres G."/>
            <person name="Ruiz-Duenas F.J."/>
            <person name="Serrano A."/>
            <person name="Henrissat B."/>
            <person name="Drula E."/>
            <person name="Hughes K.W."/>
            <person name="Mata J.L."/>
            <person name="Ishikawa N.K."/>
            <person name="Vargas-Isla R."/>
            <person name="Ushijima S."/>
            <person name="Smith C.A."/>
            <person name="Ahrendt S."/>
            <person name="Andreopoulos W."/>
            <person name="He G."/>
            <person name="Labutti K."/>
            <person name="Lipzen A."/>
            <person name="Ng V."/>
            <person name="Sandor L."/>
            <person name="Barry K."/>
            <person name="Martinez A.T."/>
            <person name="Xiao Y."/>
            <person name="Gibbons J.G."/>
            <person name="Terashima K."/>
            <person name="Hibbett D.S."/>
            <person name="Grigoriev I.V."/>
        </authorList>
    </citation>
    <scope>NUCLEOTIDE SEQUENCE</scope>
    <source>
        <strain evidence="1">TFB9207</strain>
    </source>
</reference>
<evidence type="ECO:0000313" key="2">
    <source>
        <dbReference type="Proteomes" id="UP001163846"/>
    </source>
</evidence>
<evidence type="ECO:0000313" key="1">
    <source>
        <dbReference type="EMBL" id="KAJ3835579.1"/>
    </source>
</evidence>